<feature type="compositionally biased region" description="Polar residues" evidence="18">
    <location>
        <begin position="509"/>
        <end position="522"/>
    </location>
</feature>
<evidence type="ECO:0000256" key="7">
    <source>
        <dbReference type="ARBA" id="ARBA00022553"/>
    </source>
</evidence>
<dbReference type="InterPro" id="IPR056437">
    <property type="entry name" value="Znf-C2H2_ZNF598/HEL2"/>
</dbReference>
<evidence type="ECO:0000313" key="25">
    <source>
        <dbReference type="Proteomes" id="UP000285301"/>
    </source>
</evidence>
<evidence type="ECO:0000256" key="15">
    <source>
        <dbReference type="ARBA" id="ARBA00035113"/>
    </source>
</evidence>
<evidence type="ECO:0000256" key="8">
    <source>
        <dbReference type="ARBA" id="ARBA00022679"/>
    </source>
</evidence>
<evidence type="ECO:0000256" key="11">
    <source>
        <dbReference type="ARBA" id="ARBA00022771"/>
    </source>
</evidence>
<dbReference type="GO" id="GO:0008270">
    <property type="term" value="F:zinc ion binding"/>
    <property type="evidence" value="ECO:0007669"/>
    <property type="project" value="UniProtKB-KW"/>
</dbReference>
<feature type="compositionally biased region" description="Low complexity" evidence="18">
    <location>
        <begin position="374"/>
        <end position="383"/>
    </location>
</feature>
<comment type="caution">
    <text evidence="22">The sequence shown here is derived from an EMBL/GenBank/DDBJ whole genome shotgun (WGS) entry which is preliminary data.</text>
</comment>
<evidence type="ECO:0000256" key="14">
    <source>
        <dbReference type="ARBA" id="ARBA00023136"/>
    </source>
</evidence>
<evidence type="ECO:0000313" key="22">
    <source>
        <dbReference type="EMBL" id="RWS07991.1"/>
    </source>
</evidence>
<evidence type="ECO:0000256" key="13">
    <source>
        <dbReference type="ARBA" id="ARBA00022989"/>
    </source>
</evidence>
<keyword evidence="8" id="KW-0808">Transferase</keyword>
<dbReference type="AlphaFoldDB" id="A0A3S3NXM4"/>
<dbReference type="Pfam" id="PF23230">
    <property type="entry name" value="zf-C2H2_13"/>
    <property type="match status" value="1"/>
</dbReference>
<keyword evidence="7" id="KW-0597">Phosphoprotein</keyword>
<dbReference type="GO" id="GO:0072344">
    <property type="term" value="P:rescue of stalled ribosome"/>
    <property type="evidence" value="ECO:0007669"/>
    <property type="project" value="InterPro"/>
</dbReference>
<feature type="domain" description="MARVEL" evidence="21">
    <location>
        <begin position="759"/>
        <end position="894"/>
    </location>
</feature>
<dbReference type="GO" id="GO:0061630">
    <property type="term" value="F:ubiquitin protein ligase activity"/>
    <property type="evidence" value="ECO:0007669"/>
    <property type="project" value="UniProtKB-EC"/>
</dbReference>
<dbReference type="GO" id="GO:0016567">
    <property type="term" value="P:protein ubiquitination"/>
    <property type="evidence" value="ECO:0007669"/>
    <property type="project" value="TreeGrafter"/>
</dbReference>
<dbReference type="InterPro" id="IPR013087">
    <property type="entry name" value="Znf_C2H2_type"/>
</dbReference>
<evidence type="ECO:0000259" key="20">
    <source>
        <dbReference type="PROSITE" id="PS50089"/>
    </source>
</evidence>
<feature type="region of interest" description="Disordered" evidence="18">
    <location>
        <begin position="344"/>
        <end position="399"/>
    </location>
</feature>
<keyword evidence="13 19" id="KW-1133">Transmembrane helix</keyword>
<dbReference type="Pfam" id="PF01284">
    <property type="entry name" value="MARVEL"/>
    <property type="match status" value="1"/>
</dbReference>
<comment type="similarity">
    <text evidence="15">Belongs to the ZNF598/HEL2 family.</text>
</comment>
<dbReference type="EC" id="2.3.2.27" evidence="5"/>
<evidence type="ECO:0000256" key="6">
    <source>
        <dbReference type="ARBA" id="ARBA00022490"/>
    </source>
</evidence>
<evidence type="ECO:0000256" key="18">
    <source>
        <dbReference type="SAM" id="MobiDB-lite"/>
    </source>
</evidence>
<dbReference type="Pfam" id="PF25447">
    <property type="entry name" value="RING_ZNF598"/>
    <property type="match status" value="1"/>
</dbReference>
<keyword evidence="25" id="KW-1185">Reference proteome</keyword>
<feature type="transmembrane region" description="Helical" evidence="19">
    <location>
        <begin position="827"/>
        <end position="851"/>
    </location>
</feature>
<keyword evidence="12" id="KW-0862">Zinc</keyword>
<comment type="pathway">
    <text evidence="4">Protein modification; protein ubiquitination.</text>
</comment>
<feature type="domain" description="RING-type" evidence="20">
    <location>
        <begin position="29"/>
        <end position="75"/>
    </location>
</feature>
<reference evidence="22" key="2">
    <citation type="submission" date="2018-11" db="EMBL/GenBank/DDBJ databases">
        <title>Trombidioid mite genomics.</title>
        <authorList>
            <person name="Dong X."/>
        </authorList>
    </citation>
    <scope>NUCLEOTIDE SEQUENCE</scope>
    <source>
        <strain evidence="22">UoL-WK</strain>
    </source>
</reference>
<dbReference type="InterPro" id="IPR001841">
    <property type="entry name" value="Znf_RING"/>
</dbReference>
<feature type="transmembrane region" description="Helical" evidence="19">
    <location>
        <begin position="793"/>
        <end position="815"/>
    </location>
</feature>
<sequence length="950" mass="107498">MASRTRSEPDRAKNDLSEKESSDSKAWTCVVCCQRVPGANRRAIYAIGVCDHVVCYECSTKLRVLCKQNECPICRRDLRKVIYTCNRHYKFDESDLQKCIHYNDEYQIYFQSEVVLEAYGKLLEHKCCLCKVSFKDLKELEKHLQKEHSFYLCDLCVEHLKVFSHERKYYSWRDLGTHKKTGDPDDTSHRGHPICRFCETRFFDDELLHKHLRCDHFFCHICDPSGQNKFFGTYSTLREHYKNKHFLCEEGACAEEQFTTVFKSEIDLQAHRAKMHCSTKLESKNARTLTLDLLVKPQRHRQQNSQSSLAQGAVGYSFPKKNQKAAPTNLNVVEIDDDYFDQSTQAPSQAIPKPEDFPELSASGHSLQHMPDPSTTSSSSNKSSARKNTFSARLGGGKGRFVAENEEEFPALCPMSASLNAPSSSEMSKKSMSSVAASFTMKNTKSKVVFPSDFPDKKSTLSTVNVISTNNKKSEASLPPQDFLANNEDFPELPVKQIKSKNRRKKKNATSSDQNNAENLSTDMKECDQSVTTIASVDKHKQNGQNVCENEEFPALPVAKENKTINIAREKISKPKPPPGLKRLSEEKAIPSHTASSIQPPPGYSHGLQKQKVDYEISLTSVAQQVINKAKQKDNISQSNGDYERLYLLPLDFNERNQALVEEVASILKDKFDFFKQISKEFRQGDISGEEYWKKCLSLFGKNNFSKIFGELLVLLPDIKKQNELLSLYENYQKQLKGAIPKRHSYDGLWVVKPDNAVNFLVCPTCRQILALKDGWYEDKVCLYNQDGNACRLGTLLGGIGLLASIALLAIEAFFQNLSSIKMRRRVVALDLAFSALWSLLYFICFVYLEIAWNQSPYPPYGYGLNSLRTAIVFSFFSVFVWAGCAYFAWLRWKAGADMSQFASGFEGEDLSAGYASYAAGADGTDVGYQEGMYTGPIDQFQGNYSAPTY</sequence>
<evidence type="ECO:0000256" key="12">
    <source>
        <dbReference type="ARBA" id="ARBA00022833"/>
    </source>
</evidence>
<dbReference type="InterPro" id="IPR013083">
    <property type="entry name" value="Znf_RING/FYVE/PHD"/>
</dbReference>
<feature type="region of interest" description="Disordered" evidence="18">
    <location>
        <begin position="472"/>
        <end position="525"/>
    </location>
</feature>
<evidence type="ECO:0000256" key="4">
    <source>
        <dbReference type="ARBA" id="ARBA00004906"/>
    </source>
</evidence>
<dbReference type="PROSITE" id="PS51225">
    <property type="entry name" value="MARVEL"/>
    <property type="match status" value="1"/>
</dbReference>
<dbReference type="InterPro" id="IPR041888">
    <property type="entry name" value="RING-HC_ZNF598/HEL2"/>
</dbReference>
<protein>
    <recommendedName>
        <fullName evidence="5">RING-type E3 ubiquitin transferase</fullName>
        <ecNumber evidence="5">2.3.2.27</ecNumber>
    </recommendedName>
</protein>
<feature type="compositionally biased region" description="Basic residues" evidence="18">
    <location>
        <begin position="498"/>
        <end position="508"/>
    </location>
</feature>
<comment type="subcellular location">
    <subcellularLocation>
        <location evidence="3">Cytoplasm</location>
    </subcellularLocation>
    <subcellularLocation>
        <location evidence="2">Membrane</location>
        <topology evidence="2">Multi-pass membrane protein</topology>
    </subcellularLocation>
</comment>
<keyword evidence="10" id="KW-0479">Metal-binding</keyword>
<name>A0A3S3NXM4_9ACAR</name>
<evidence type="ECO:0000256" key="1">
    <source>
        <dbReference type="ARBA" id="ARBA00000900"/>
    </source>
</evidence>
<comment type="catalytic activity">
    <reaction evidence="1">
        <text>S-ubiquitinyl-[E2 ubiquitin-conjugating enzyme]-L-cysteine + [acceptor protein]-L-lysine = [E2 ubiquitin-conjugating enzyme]-L-cysteine + N(6)-ubiquitinyl-[acceptor protein]-L-lysine.</text>
        <dbReference type="EC" id="2.3.2.27"/>
    </reaction>
</comment>
<evidence type="ECO:0000256" key="9">
    <source>
        <dbReference type="ARBA" id="ARBA00022692"/>
    </source>
</evidence>
<dbReference type="SUPFAM" id="SSF57850">
    <property type="entry name" value="RING/U-box"/>
    <property type="match status" value="1"/>
</dbReference>
<dbReference type="PANTHER" id="PTHR22938">
    <property type="entry name" value="ZINC FINGER PROTEIN 598"/>
    <property type="match status" value="1"/>
</dbReference>
<dbReference type="InterPro" id="IPR057634">
    <property type="entry name" value="PAH_ZNF598/HEL2"/>
</dbReference>
<dbReference type="GO" id="GO:0005737">
    <property type="term" value="C:cytoplasm"/>
    <property type="evidence" value="ECO:0007669"/>
    <property type="project" value="UniProtKB-SubCell"/>
</dbReference>
<evidence type="ECO:0000256" key="5">
    <source>
        <dbReference type="ARBA" id="ARBA00012483"/>
    </source>
</evidence>
<dbReference type="GO" id="GO:0016020">
    <property type="term" value="C:membrane"/>
    <property type="evidence" value="ECO:0007669"/>
    <property type="project" value="UniProtKB-SubCell"/>
</dbReference>
<proteinExistence type="inferred from homology"/>
<dbReference type="EMBL" id="NCKU01003191">
    <property type="protein sequence ID" value="RWS07991.1"/>
    <property type="molecule type" value="Genomic_DNA"/>
</dbReference>
<reference evidence="22 25" key="1">
    <citation type="journal article" date="2018" name="Gigascience">
        <title>Genomes of trombidid mites reveal novel predicted allergens and laterally-transferred genes associated with secondary metabolism.</title>
        <authorList>
            <person name="Dong X."/>
            <person name="Chaisiri K."/>
            <person name="Xia D."/>
            <person name="Armstrong S.D."/>
            <person name="Fang Y."/>
            <person name="Donnelly M.J."/>
            <person name="Kadowaki T."/>
            <person name="McGarry J.W."/>
            <person name="Darby A.C."/>
            <person name="Makepeace B.L."/>
        </authorList>
    </citation>
    <scope>NUCLEOTIDE SEQUENCE [LARGE SCALE GENOMIC DNA]</scope>
    <source>
        <strain evidence="22">UoL-WK</strain>
    </source>
</reference>
<keyword evidence="9 17" id="KW-0812">Transmembrane</keyword>
<evidence type="ECO:0000256" key="17">
    <source>
        <dbReference type="PROSITE-ProRule" id="PRU00581"/>
    </source>
</evidence>
<feature type="transmembrane region" description="Helical" evidence="19">
    <location>
        <begin position="871"/>
        <end position="891"/>
    </location>
</feature>
<evidence type="ECO:0000313" key="23">
    <source>
        <dbReference type="EMBL" id="RWS08009.1"/>
    </source>
</evidence>
<dbReference type="InterPro" id="IPR044288">
    <property type="entry name" value="ZNF598/HEL2"/>
</dbReference>
<gene>
    <name evidence="24" type="ORF">B4U79_04073</name>
    <name evidence="23" type="ORF">B4U79_09214</name>
    <name evidence="22" type="ORF">B4U79_12020</name>
</gene>
<evidence type="ECO:0000256" key="19">
    <source>
        <dbReference type="SAM" id="Phobius"/>
    </source>
</evidence>
<dbReference type="EMBL" id="NCKU01003186">
    <property type="protein sequence ID" value="RWS08009.1"/>
    <property type="molecule type" value="Genomic_DNA"/>
</dbReference>
<evidence type="ECO:0000256" key="3">
    <source>
        <dbReference type="ARBA" id="ARBA00004496"/>
    </source>
</evidence>
<dbReference type="Pfam" id="PF23202">
    <property type="entry name" value="PAH_ZNF598"/>
    <property type="match status" value="1"/>
</dbReference>
<dbReference type="STRING" id="1965070.A0A3S3NXM4"/>
<evidence type="ECO:0000256" key="16">
    <source>
        <dbReference type="PROSITE-ProRule" id="PRU00175"/>
    </source>
</evidence>
<dbReference type="SMART" id="SM00355">
    <property type="entry name" value="ZnF_C2H2"/>
    <property type="match status" value="4"/>
</dbReference>
<evidence type="ECO:0000313" key="24">
    <source>
        <dbReference type="EMBL" id="RWS08091.1"/>
    </source>
</evidence>
<evidence type="ECO:0000256" key="10">
    <source>
        <dbReference type="ARBA" id="ARBA00022723"/>
    </source>
</evidence>
<dbReference type="EMBL" id="NCKU01003144">
    <property type="protein sequence ID" value="RWS08091.1"/>
    <property type="molecule type" value="Genomic_DNA"/>
</dbReference>
<dbReference type="OrthoDB" id="10041611at2759"/>
<keyword evidence="14 17" id="KW-0472">Membrane</keyword>
<dbReference type="Proteomes" id="UP000285301">
    <property type="component" value="Unassembled WGS sequence"/>
</dbReference>
<keyword evidence="11 16" id="KW-0863">Zinc-finger</keyword>
<evidence type="ECO:0000259" key="21">
    <source>
        <dbReference type="PROSITE" id="PS51225"/>
    </source>
</evidence>
<dbReference type="CDD" id="cd16615">
    <property type="entry name" value="RING-HC_ZNF598"/>
    <property type="match status" value="1"/>
</dbReference>
<dbReference type="InterPro" id="IPR008253">
    <property type="entry name" value="Marvel"/>
</dbReference>
<accession>A0A3S3NXM4</accession>
<keyword evidence="6" id="KW-0963">Cytoplasm</keyword>
<dbReference type="PANTHER" id="PTHR22938:SF0">
    <property type="entry name" value="E3 UBIQUITIN-PROTEIN LIGASE ZNF598"/>
    <property type="match status" value="1"/>
</dbReference>
<dbReference type="PROSITE" id="PS50089">
    <property type="entry name" value="ZF_RING_2"/>
    <property type="match status" value="1"/>
</dbReference>
<organism evidence="22 25">
    <name type="scientific">Dinothrombium tinctorium</name>
    <dbReference type="NCBI Taxonomy" id="1965070"/>
    <lineage>
        <taxon>Eukaryota</taxon>
        <taxon>Metazoa</taxon>
        <taxon>Ecdysozoa</taxon>
        <taxon>Arthropoda</taxon>
        <taxon>Chelicerata</taxon>
        <taxon>Arachnida</taxon>
        <taxon>Acari</taxon>
        <taxon>Acariformes</taxon>
        <taxon>Trombidiformes</taxon>
        <taxon>Prostigmata</taxon>
        <taxon>Anystina</taxon>
        <taxon>Parasitengona</taxon>
        <taxon>Trombidioidea</taxon>
        <taxon>Trombidiidae</taxon>
        <taxon>Dinothrombium</taxon>
    </lineage>
</organism>
<dbReference type="PROSITE" id="PS00028">
    <property type="entry name" value="ZINC_FINGER_C2H2_1"/>
    <property type="match status" value="2"/>
</dbReference>
<dbReference type="GO" id="GO:0043022">
    <property type="term" value="F:ribosome binding"/>
    <property type="evidence" value="ECO:0007669"/>
    <property type="project" value="TreeGrafter"/>
</dbReference>
<dbReference type="Gene3D" id="3.30.40.10">
    <property type="entry name" value="Zinc/RING finger domain, C3HC4 (zinc finger)"/>
    <property type="match status" value="1"/>
</dbReference>
<evidence type="ECO:0000256" key="2">
    <source>
        <dbReference type="ARBA" id="ARBA00004141"/>
    </source>
</evidence>